<feature type="transmembrane region" description="Helical" evidence="11">
    <location>
        <begin position="459"/>
        <end position="480"/>
    </location>
</feature>
<evidence type="ECO:0000256" key="7">
    <source>
        <dbReference type="ARBA" id="ARBA00022840"/>
    </source>
</evidence>
<evidence type="ECO:0000256" key="1">
    <source>
        <dbReference type="ARBA" id="ARBA00004141"/>
    </source>
</evidence>
<dbReference type="GO" id="GO:0140359">
    <property type="term" value="F:ABC-type transporter activity"/>
    <property type="evidence" value="ECO:0007669"/>
    <property type="project" value="InterPro"/>
</dbReference>
<keyword evidence="6" id="KW-0547">Nucleotide-binding</keyword>
<feature type="transmembrane region" description="Helical" evidence="11">
    <location>
        <begin position="1483"/>
        <end position="1509"/>
    </location>
</feature>
<dbReference type="InterPro" id="IPR027417">
    <property type="entry name" value="P-loop_NTPase"/>
</dbReference>
<feature type="transmembrane region" description="Helical" evidence="11">
    <location>
        <begin position="492"/>
        <end position="515"/>
    </location>
</feature>
<dbReference type="InterPro" id="IPR056264">
    <property type="entry name" value="R2_ABCA1-4-like"/>
</dbReference>
<dbReference type="FunFam" id="3.40.50.300:FF:000335">
    <property type="entry name" value="ATP binding cassette subfamily A member 5"/>
    <property type="match status" value="1"/>
</dbReference>
<evidence type="ECO:0000259" key="12">
    <source>
        <dbReference type="PROSITE" id="PS50893"/>
    </source>
</evidence>
<dbReference type="SUPFAM" id="SSF52540">
    <property type="entry name" value="P-loop containing nucleoside triphosphate hydrolases"/>
    <property type="match status" value="2"/>
</dbReference>
<sequence length="1989" mass="221774">ETALPEVCLLPEAQLEAVMAVIISSMDWKQVLKQIGIPADEAGTQKAKDVLQFLSADGMLNSMTSFLPNIGGCSKIHEHVSKHVGTAEQRQAHWETFWSHVGPVLCSSAHETPSKDYPYDTDMKTLLGVLSQLQDRAPAILFAPNNSLVMSLMKKANESLEFLDKITRGVRRLSGHVTEFQERLLMNMSDMDINRTLLNKIIQTISQFDHASCTWMAIFGDVNMNVFRGFSTEVELEDYFLNKQFHDHVTVIAGIVFENLDTSLPVHVRYKIRQNATLNPPTNQVRMPFWYPSPGSNNLDYYNFGFVWIQDAIDRAIIYLQTGGQSATHGVLLHRMPYPCWNWDQFVWLIQHIVPLCLMLSWVYSVAVLVMRIVYEKEHRLKEVMKMMGLGDGVHWCGWMLTSGAQFTLTAALLTLMLHFGNVLPRSDPWIVFLFLESFAMSSIAFSFLIGSLYSKAKLAAACAGIFYFVTYVPYIYIAISESVRGMRISCIAKMFASLLSTTALGLGGKYFLMYELEGTGVQWANLSTSPQENNAFSLLHVLLMTSFDTILYFVLAWYIENVHPGSYGIPKPWFFPLSPKYWCGVNFDMTSCDVKRLFGIRRKYDVFDDTCDVSNSIHTGLLRIGCHNQSDCPTEADDPELIPAVVVNNLRKTYGGSDRSAVDGLSFTLYQGHVTAFLGRNGAGKTTTMHILTGLFPPTSGTATLFGKDIRTDMSEIRQNIGVCPQHNVLFQSMTVAEHIWFYSRIKGISQKDTRTEIKRFLSDLSMEDKQDELPDALSGGMQRKLSVAMAFVGGATTVFLDEPTAGVDPYSRRAIWNLLTHYKTGRTVLVSTHYLDEAEAIGDRILIIADGRIRCGGTPVFLKSNFGDGHVLTIEKDRPTTSSSHILHEIQRVVPRAFIRSDTGSDVRIVIPVHGRERRLLSGILRSLTQQKGMLGIGGFSVSDTGLEDVFVKVTSGVTGGLDPHIRDHGSSIEDESCPSGQQAPSDSRLPFDHNDDDVSLLNDHYSAEADDNRCQAWNHLRALLRKRLWLTVRNRKALFSQIVLPAVFVSISMTIALTAPKVSDPDPVTMTTTQFFDETQPKGNYVPFSVKHLKRNEGPLENASMGLFSSDADEDRYNAFIDKLANTLLIPSGLGASCLIKLDTYVNSIRSVNNSRTGNNTVFSYNNISGRSFNEECVRFLSTNDVFRSREFSAEHVKSVLNGHLRGIPKCSCKKDNTGFSCDSFTSPSEVRLITGDVIQNITSSEQSEDDYFLYTTDDYRLHRYGGLTFGGQLPYFPAKAATRPQGSDVASRLVDMMAVKEFSQVWYNQKGFHSMPVYLNAMNNALLRATLSIHKGDPATYGITLVNHPMKQTANDYLNSDYINGGTDVLMAIFIIVAMAFVPASFVVTLVHERAVKAKHLQMSSGLHPVVYWASNFIWDMVNYLLPAVCIILVLLAFNIAAYTQGDNFMAVVLLFLVYGWSMTPLMYPVSFLFREPSVAYICMIVVNLFTGITCVQVSFMLRIFDFEQNISGWNGFLGNLFLIFPNYCLGHGMMTIALNHYSNQYYSHMGYHDKVTSAMTWNITGKRLVAMAIVGVVSLTVTLLCEYGCYCWKRHNPSVRTEVEDDDVDIETERQRTLMSANDNKVYTKGRKTKIRAVDDLTFSVSNGECLGLLGVNGAGKTSTFRMLTGDLASTSGDVKILSQSVHSSGRSVQRHVGYCPQFDAIFDELTPIQHLQLYATLRGVPTQYQHTTIRQCLASLNLQKYADQMAGTLSGGNKRKLSTAIALIGDPAVVLLDEPTSGMDPCARRHLWDVINKLTSRGTAVVFSSHSMEECESLCSRLAIMSQGRLRCIGTLQHLKDKYGSGYTVTVTLTSSTSSGETRAYIEEHLRDATLKYQGVKTLVFDVVATGTDLPDMFETLEGIPEYLGVSDFSVNQNTLDKVFIQFALESQAKRGSMRGKIRSGSDSTDDVIGIDRNADDMLIELADRNTSSHSDDSLLEIV</sequence>
<comment type="subcellular location">
    <subcellularLocation>
        <location evidence="1">Membrane</location>
        <topology evidence="1">Multi-pass membrane protein</topology>
    </subcellularLocation>
</comment>
<evidence type="ECO:0000256" key="2">
    <source>
        <dbReference type="ARBA" id="ARBA00008869"/>
    </source>
</evidence>
<proteinExistence type="inferred from homology"/>
<keyword evidence="7" id="KW-0067">ATP-binding</keyword>
<dbReference type="InterPro" id="IPR017871">
    <property type="entry name" value="ABC_transporter-like_CS"/>
</dbReference>
<name>A0A9D4FBG0_DREPO</name>
<evidence type="ECO:0000256" key="5">
    <source>
        <dbReference type="ARBA" id="ARBA00022737"/>
    </source>
</evidence>
<evidence type="ECO:0000256" key="4">
    <source>
        <dbReference type="ARBA" id="ARBA00022692"/>
    </source>
</evidence>
<evidence type="ECO:0000256" key="8">
    <source>
        <dbReference type="ARBA" id="ARBA00022989"/>
    </source>
</evidence>
<feature type="region of interest" description="Disordered" evidence="10">
    <location>
        <begin position="964"/>
        <end position="996"/>
    </location>
</feature>
<feature type="transmembrane region" description="Helical" evidence="11">
    <location>
        <begin position="396"/>
        <end position="418"/>
    </location>
</feature>
<feature type="non-terminal residue" evidence="13">
    <location>
        <position position="1989"/>
    </location>
</feature>
<evidence type="ECO:0000256" key="3">
    <source>
        <dbReference type="ARBA" id="ARBA00022448"/>
    </source>
</evidence>
<dbReference type="Proteomes" id="UP000828390">
    <property type="component" value="Unassembled WGS sequence"/>
</dbReference>
<dbReference type="FunFam" id="3.40.50.300:FF:000298">
    <property type="entry name" value="ATP-binding cassette sub-family A member 12"/>
    <property type="match status" value="1"/>
</dbReference>
<dbReference type="InterPro" id="IPR013525">
    <property type="entry name" value="ABC2_TM"/>
</dbReference>
<dbReference type="GO" id="GO:0016887">
    <property type="term" value="F:ATP hydrolysis activity"/>
    <property type="evidence" value="ECO:0007669"/>
    <property type="project" value="InterPro"/>
</dbReference>
<feature type="transmembrane region" description="Helical" evidence="11">
    <location>
        <begin position="1573"/>
        <end position="1595"/>
    </location>
</feature>
<dbReference type="InterPro" id="IPR026082">
    <property type="entry name" value="ABCA"/>
</dbReference>
<feature type="domain" description="ABC transporter" evidence="12">
    <location>
        <begin position="646"/>
        <end position="877"/>
    </location>
</feature>
<evidence type="ECO:0000256" key="10">
    <source>
        <dbReference type="SAM" id="MobiDB-lite"/>
    </source>
</evidence>
<dbReference type="PROSITE" id="PS50893">
    <property type="entry name" value="ABC_TRANSPORTER_2"/>
    <property type="match status" value="2"/>
</dbReference>
<keyword evidence="8 11" id="KW-1133">Transmembrane helix</keyword>
<comment type="similarity">
    <text evidence="2">Belongs to the ABC transporter superfamily. ABCA family.</text>
</comment>
<dbReference type="Pfam" id="PF23321">
    <property type="entry name" value="R1_ABCA1"/>
    <property type="match status" value="1"/>
</dbReference>
<dbReference type="PROSITE" id="PS00211">
    <property type="entry name" value="ABC_TRANSPORTER_1"/>
    <property type="match status" value="1"/>
</dbReference>
<feature type="transmembrane region" description="Helical" evidence="11">
    <location>
        <begin position="1429"/>
        <end position="1446"/>
    </location>
</feature>
<feature type="transmembrane region" description="Helical" evidence="11">
    <location>
        <begin position="536"/>
        <end position="560"/>
    </location>
</feature>
<reference evidence="13" key="2">
    <citation type="submission" date="2020-11" db="EMBL/GenBank/DDBJ databases">
        <authorList>
            <person name="McCartney M.A."/>
            <person name="Auch B."/>
            <person name="Kono T."/>
            <person name="Mallez S."/>
            <person name="Becker A."/>
            <person name="Gohl D.M."/>
            <person name="Silverstein K.A.T."/>
            <person name="Koren S."/>
            <person name="Bechman K.B."/>
            <person name="Herman A."/>
            <person name="Abrahante J.E."/>
            <person name="Garbe J."/>
        </authorList>
    </citation>
    <scope>NUCLEOTIDE SEQUENCE</scope>
    <source>
        <strain evidence="13">Duluth1</strain>
        <tissue evidence="13">Whole animal</tissue>
    </source>
</reference>
<comment type="caution">
    <text evidence="13">The sequence shown here is derived from an EMBL/GenBank/DDBJ whole genome shotgun (WGS) entry which is preliminary data.</text>
</comment>
<dbReference type="GO" id="GO:0016020">
    <property type="term" value="C:membrane"/>
    <property type="evidence" value="ECO:0007669"/>
    <property type="project" value="UniProtKB-SubCell"/>
</dbReference>
<keyword evidence="4 11" id="KW-0812">Transmembrane</keyword>
<dbReference type="InterPro" id="IPR003439">
    <property type="entry name" value="ABC_transporter-like_ATP-bd"/>
</dbReference>
<feature type="transmembrane region" description="Helical" evidence="11">
    <location>
        <begin position="1453"/>
        <end position="1471"/>
    </location>
</feature>
<evidence type="ECO:0000256" key="9">
    <source>
        <dbReference type="ARBA" id="ARBA00023136"/>
    </source>
</evidence>
<gene>
    <name evidence="13" type="ORF">DPMN_149289</name>
</gene>
<dbReference type="Pfam" id="PF12698">
    <property type="entry name" value="ABC2_membrane_3"/>
    <property type="match status" value="2"/>
</dbReference>
<dbReference type="SMART" id="SM00382">
    <property type="entry name" value="AAA"/>
    <property type="match status" value="2"/>
</dbReference>
<feature type="transmembrane region" description="Helical" evidence="11">
    <location>
        <begin position="1521"/>
        <end position="1543"/>
    </location>
</feature>
<feature type="transmembrane region" description="Helical" evidence="11">
    <location>
        <begin position="430"/>
        <end position="452"/>
    </location>
</feature>
<keyword evidence="3" id="KW-0813">Transport</keyword>
<feature type="domain" description="ABC transporter" evidence="12">
    <location>
        <begin position="1626"/>
        <end position="1858"/>
    </location>
</feature>
<dbReference type="GO" id="GO:0005319">
    <property type="term" value="F:lipid transporter activity"/>
    <property type="evidence" value="ECO:0007669"/>
    <property type="project" value="TreeGrafter"/>
</dbReference>
<dbReference type="InterPro" id="IPR003593">
    <property type="entry name" value="AAA+_ATPase"/>
</dbReference>
<evidence type="ECO:0000256" key="11">
    <source>
        <dbReference type="SAM" id="Phobius"/>
    </source>
</evidence>
<evidence type="ECO:0000313" key="13">
    <source>
        <dbReference type="EMBL" id="KAH3795730.1"/>
    </source>
</evidence>
<dbReference type="CDD" id="cd03263">
    <property type="entry name" value="ABC_subfamily_A"/>
    <property type="match status" value="2"/>
</dbReference>
<evidence type="ECO:0000313" key="14">
    <source>
        <dbReference type="Proteomes" id="UP000828390"/>
    </source>
</evidence>
<protein>
    <recommendedName>
        <fullName evidence="12">ABC transporter domain-containing protein</fullName>
    </recommendedName>
</protein>
<dbReference type="PANTHER" id="PTHR19229">
    <property type="entry name" value="ATP-BINDING CASSETTE TRANSPORTER SUBFAMILY A ABCA"/>
    <property type="match status" value="1"/>
</dbReference>
<dbReference type="GO" id="GO:0005524">
    <property type="term" value="F:ATP binding"/>
    <property type="evidence" value="ECO:0007669"/>
    <property type="project" value="UniProtKB-KW"/>
</dbReference>
<keyword evidence="5" id="KW-0677">Repeat</keyword>
<dbReference type="Pfam" id="PF00005">
    <property type="entry name" value="ABC_tran"/>
    <property type="match status" value="2"/>
</dbReference>
<reference evidence="13" key="1">
    <citation type="journal article" date="2019" name="bioRxiv">
        <title>The Genome of the Zebra Mussel, Dreissena polymorpha: A Resource for Invasive Species Research.</title>
        <authorList>
            <person name="McCartney M.A."/>
            <person name="Auch B."/>
            <person name="Kono T."/>
            <person name="Mallez S."/>
            <person name="Zhang Y."/>
            <person name="Obille A."/>
            <person name="Becker A."/>
            <person name="Abrahante J.E."/>
            <person name="Garbe J."/>
            <person name="Badalamenti J.P."/>
            <person name="Herman A."/>
            <person name="Mangelson H."/>
            <person name="Liachko I."/>
            <person name="Sullivan S."/>
            <person name="Sone E.D."/>
            <person name="Koren S."/>
            <person name="Silverstein K.A.T."/>
            <person name="Beckman K.B."/>
            <person name="Gohl D.M."/>
        </authorList>
    </citation>
    <scope>NUCLEOTIDE SEQUENCE</scope>
    <source>
        <strain evidence="13">Duluth1</strain>
        <tissue evidence="13">Whole animal</tissue>
    </source>
</reference>
<feature type="transmembrane region" description="Helical" evidence="11">
    <location>
        <begin position="1373"/>
        <end position="1395"/>
    </location>
</feature>
<accession>A0A9D4FBG0</accession>
<dbReference type="Gene3D" id="3.40.50.300">
    <property type="entry name" value="P-loop containing nucleotide triphosphate hydrolases"/>
    <property type="match status" value="2"/>
</dbReference>
<keyword evidence="9 11" id="KW-0472">Membrane</keyword>
<organism evidence="13 14">
    <name type="scientific">Dreissena polymorpha</name>
    <name type="common">Zebra mussel</name>
    <name type="synonym">Mytilus polymorpha</name>
    <dbReference type="NCBI Taxonomy" id="45954"/>
    <lineage>
        <taxon>Eukaryota</taxon>
        <taxon>Metazoa</taxon>
        <taxon>Spiralia</taxon>
        <taxon>Lophotrochozoa</taxon>
        <taxon>Mollusca</taxon>
        <taxon>Bivalvia</taxon>
        <taxon>Autobranchia</taxon>
        <taxon>Heteroconchia</taxon>
        <taxon>Euheterodonta</taxon>
        <taxon>Imparidentia</taxon>
        <taxon>Neoheterodontei</taxon>
        <taxon>Myida</taxon>
        <taxon>Dreissenoidea</taxon>
        <taxon>Dreissenidae</taxon>
        <taxon>Dreissena</taxon>
    </lineage>
</organism>
<keyword evidence="14" id="KW-1185">Reference proteome</keyword>
<evidence type="ECO:0000256" key="6">
    <source>
        <dbReference type="ARBA" id="ARBA00022741"/>
    </source>
</evidence>
<feature type="transmembrane region" description="Helical" evidence="11">
    <location>
        <begin position="346"/>
        <end position="375"/>
    </location>
</feature>
<dbReference type="PANTHER" id="PTHR19229:SF36">
    <property type="entry name" value="ATP-BINDING CASSETTE SUB-FAMILY A MEMBER 2"/>
    <property type="match status" value="1"/>
</dbReference>
<dbReference type="EMBL" id="JAIWYP010000007">
    <property type="protein sequence ID" value="KAH3795730.1"/>
    <property type="molecule type" value="Genomic_DNA"/>
</dbReference>